<proteinExistence type="predicted"/>
<keyword evidence="2" id="KW-1185">Reference proteome</keyword>
<accession>A0A6S7FPB0</accession>
<dbReference type="Proteomes" id="UP001152795">
    <property type="component" value="Unassembled WGS sequence"/>
</dbReference>
<dbReference type="EMBL" id="CACRXK020000384">
    <property type="protein sequence ID" value="CAB3981408.1"/>
    <property type="molecule type" value="Genomic_DNA"/>
</dbReference>
<evidence type="ECO:0000313" key="2">
    <source>
        <dbReference type="Proteomes" id="UP001152795"/>
    </source>
</evidence>
<dbReference type="AlphaFoldDB" id="A0A6S7FPB0"/>
<comment type="caution">
    <text evidence="1">The sequence shown here is derived from an EMBL/GenBank/DDBJ whole genome shotgun (WGS) entry which is preliminary data.</text>
</comment>
<gene>
    <name evidence="1" type="ORF">PACLA_8A017921</name>
</gene>
<sequence length="505" mass="56923">MTTKELIGKVAKLFNLGEKFICLSFEFQPGAGAEKLTIEIEEGDEESYQHALTILPNYSRITVELRIEKMREAGISNQRKFRKKEVVAEEIKREMGLHDDQGKAKKGYLDGKWTAKCDALMEEDSRFLYEYDKLQAGMELALGDKRYLLNPFQIICPICGNVKCLGNMSQLASVIQHITTQHTTGAAVACTRRLKAWVNNHSISAQQIDDEAPLPESLFNPTALVSTPREGNYLAHWLKLAIDAGILSIDHVLYQSVDVFITEQLQQPHPVLDWTAWPTLYSFCESLFNIRTRRGYRSYLGKKRYGYKDQATTAAPSLEYCFPGTLDLKKSPPIYNSGPHLNNLMLLLTMLNTLDGIPTYQGNGIKKHFTCVHYDGMPLNIGTFPRQENGEIIFDGILPTINHHMEDLYRNGNAAVHRYIKENCEWISEVKEYDMMDTSGNVNINVFTSFGASAGDSASVKDELNEALQCLQSCTNCILSDNATTCTFSSLDKPCERCDQKKCTN</sequence>
<organism evidence="1 2">
    <name type="scientific">Paramuricea clavata</name>
    <name type="common">Red gorgonian</name>
    <name type="synonym">Violescent sea-whip</name>
    <dbReference type="NCBI Taxonomy" id="317549"/>
    <lineage>
        <taxon>Eukaryota</taxon>
        <taxon>Metazoa</taxon>
        <taxon>Cnidaria</taxon>
        <taxon>Anthozoa</taxon>
        <taxon>Octocorallia</taxon>
        <taxon>Malacalcyonacea</taxon>
        <taxon>Plexauridae</taxon>
        <taxon>Paramuricea</taxon>
    </lineage>
</organism>
<protein>
    <submittedName>
        <fullName evidence="1">Uncharacterized protein</fullName>
    </submittedName>
</protein>
<name>A0A6S7FPB0_PARCT</name>
<reference evidence="1" key="1">
    <citation type="submission" date="2020-04" db="EMBL/GenBank/DDBJ databases">
        <authorList>
            <person name="Alioto T."/>
            <person name="Alioto T."/>
            <person name="Gomez Garrido J."/>
        </authorList>
    </citation>
    <scope>NUCLEOTIDE SEQUENCE</scope>
    <source>
        <strain evidence="1">A484AB</strain>
    </source>
</reference>
<evidence type="ECO:0000313" key="1">
    <source>
        <dbReference type="EMBL" id="CAB3981408.1"/>
    </source>
</evidence>